<gene>
    <name evidence="2" type="ORF">FYJ84_06990</name>
</gene>
<dbReference type="Proteomes" id="UP000433181">
    <property type="component" value="Unassembled WGS sequence"/>
</dbReference>
<evidence type="ECO:0000313" key="2">
    <source>
        <dbReference type="EMBL" id="MSU08726.1"/>
    </source>
</evidence>
<dbReference type="RefSeq" id="WP_154406890.1">
    <property type="nucleotide sequence ID" value="NZ_VUNR01000011.1"/>
</dbReference>
<dbReference type="AlphaFoldDB" id="A0A6I2UJ30"/>
<accession>A0A6I2UJ30</accession>
<organism evidence="2 3">
    <name type="scientific">Anaerovibrio slackiae</name>
    <dbReference type="NCBI Taxonomy" id="2652309"/>
    <lineage>
        <taxon>Bacteria</taxon>
        <taxon>Bacillati</taxon>
        <taxon>Bacillota</taxon>
        <taxon>Negativicutes</taxon>
        <taxon>Selenomonadales</taxon>
        <taxon>Selenomonadaceae</taxon>
        <taxon>Anaerovibrio</taxon>
    </lineage>
</organism>
<name>A0A6I2UJ30_9FIRM</name>
<protein>
    <recommendedName>
        <fullName evidence="1">Phage-Barnase-EndoU-ColicinE5/D-RelE like nuclease 4 domain-containing protein</fullName>
    </recommendedName>
</protein>
<feature type="domain" description="Phage-Barnase-EndoU-ColicinE5/D-RelE like nuclease 4" evidence="1">
    <location>
        <begin position="5"/>
        <end position="46"/>
    </location>
</feature>
<comment type="caution">
    <text evidence="2">The sequence shown here is derived from an EMBL/GenBank/DDBJ whole genome shotgun (WGS) entry which is preliminary data.</text>
</comment>
<dbReference type="GeneID" id="96778660"/>
<proteinExistence type="predicted"/>
<evidence type="ECO:0000313" key="3">
    <source>
        <dbReference type="Proteomes" id="UP000433181"/>
    </source>
</evidence>
<reference evidence="2 3" key="1">
    <citation type="submission" date="2019-08" db="EMBL/GenBank/DDBJ databases">
        <title>In-depth cultivation of the pig gut microbiome towards novel bacterial diversity and tailored functional studies.</title>
        <authorList>
            <person name="Wylensek D."/>
            <person name="Hitch T.C.A."/>
            <person name="Clavel T."/>
        </authorList>
    </citation>
    <scope>NUCLEOTIDE SEQUENCE [LARGE SCALE GENOMIC DNA]</scope>
    <source>
        <strain evidence="2 3">WCA-693-APC-5D-A</strain>
    </source>
</reference>
<dbReference type="InterPro" id="IPR041420">
    <property type="entry name" value="PBECR4"/>
</dbReference>
<dbReference type="Pfam" id="PF18813">
    <property type="entry name" value="PBECR4"/>
    <property type="match status" value="1"/>
</dbReference>
<sequence length="64" mass="7690">MEKDILKSAAIAYQKLLSIEYRIVLGRKGKQKVLDIAFLPDNFYMHIMMWKMEGIFNDYWCDKK</sequence>
<evidence type="ECO:0000259" key="1">
    <source>
        <dbReference type="Pfam" id="PF18813"/>
    </source>
</evidence>
<keyword evidence="3" id="KW-1185">Reference proteome</keyword>
<dbReference type="EMBL" id="VUNR01000011">
    <property type="protein sequence ID" value="MSU08726.1"/>
    <property type="molecule type" value="Genomic_DNA"/>
</dbReference>